<accession>A0A3R8R2Q8</accession>
<dbReference type="AlphaFoldDB" id="A0A3R8R2Q8"/>
<evidence type="ECO:0000313" key="1">
    <source>
        <dbReference type="EMBL" id="RRQ48855.1"/>
    </source>
</evidence>
<dbReference type="EMBL" id="QUSX01000002">
    <property type="protein sequence ID" value="RRQ48855.1"/>
    <property type="molecule type" value="Genomic_DNA"/>
</dbReference>
<protein>
    <submittedName>
        <fullName evidence="1">Uncharacterized protein</fullName>
    </submittedName>
</protein>
<gene>
    <name evidence="1" type="ORF">DZC72_14430</name>
</gene>
<sequence length="85" mass="9934">MINVGSWKNINAIIFIFIRKFADLYGILEVQMSYPAFECNHCSRWFRNKLTTLKVAYSIVAKMSFLLNVYNKGYYLAVLNPEKIS</sequence>
<evidence type="ECO:0000313" key="2">
    <source>
        <dbReference type="Proteomes" id="UP000286990"/>
    </source>
</evidence>
<keyword evidence="2" id="KW-1185">Reference proteome</keyword>
<dbReference type="Proteomes" id="UP000286990">
    <property type="component" value="Unassembled WGS sequence"/>
</dbReference>
<name>A0A3R8R2Q8_9FLAO</name>
<reference evidence="2" key="2">
    <citation type="submission" date="2018-12" db="EMBL/GenBank/DDBJ databases">
        <title>Maribacter lutimaris sp. nov., isolated from marine sediment.</title>
        <authorList>
            <person name="Kim K.K."/>
        </authorList>
    </citation>
    <scope>NUCLEOTIDE SEQUENCE [LARGE SCALE GENOMIC DNA]</scope>
    <source>
        <strain evidence="2">PoM-212</strain>
    </source>
</reference>
<proteinExistence type="predicted"/>
<organism evidence="1 2">
    <name type="scientific">Maribacter algicola</name>
    <dbReference type="NCBI Taxonomy" id="2498892"/>
    <lineage>
        <taxon>Bacteria</taxon>
        <taxon>Pseudomonadati</taxon>
        <taxon>Bacteroidota</taxon>
        <taxon>Flavobacteriia</taxon>
        <taxon>Flavobacteriales</taxon>
        <taxon>Flavobacteriaceae</taxon>
        <taxon>Maribacter</taxon>
    </lineage>
</organism>
<reference evidence="2" key="1">
    <citation type="submission" date="2018-08" db="EMBL/GenBank/DDBJ databases">
        <authorList>
            <person name="Khan S.A."/>
            <person name="J S.E."/>
        </authorList>
    </citation>
    <scope>NUCLEOTIDE SEQUENCE [LARGE SCALE GENOMIC DNA]</scope>
    <source>
        <strain evidence="2">PoM-212</strain>
    </source>
</reference>
<comment type="caution">
    <text evidence="1">The sequence shown here is derived from an EMBL/GenBank/DDBJ whole genome shotgun (WGS) entry which is preliminary data.</text>
</comment>